<dbReference type="InterPro" id="IPR001584">
    <property type="entry name" value="Integrase_cat-core"/>
</dbReference>
<dbReference type="Pfam" id="PF13683">
    <property type="entry name" value="rve_3"/>
    <property type="match status" value="1"/>
</dbReference>
<reference evidence="3 4" key="1">
    <citation type="submission" date="2024-10" db="EMBL/GenBank/DDBJ databases">
        <authorList>
            <person name="Topkara A.R."/>
            <person name="Saygin H."/>
        </authorList>
    </citation>
    <scope>NUCLEOTIDE SEQUENCE [LARGE SCALE GENOMIC DNA]</scope>
    <source>
        <strain evidence="3 4">M3C6</strain>
    </source>
</reference>
<gene>
    <name evidence="3" type="ORF">ACFLIM_49365</name>
</gene>
<accession>A0ABW7AYU4</accession>
<evidence type="ECO:0000313" key="3">
    <source>
        <dbReference type="EMBL" id="MFG1711189.1"/>
    </source>
</evidence>
<dbReference type="Proteomes" id="UP001603978">
    <property type="component" value="Unassembled WGS sequence"/>
</dbReference>
<name>A0ABW7AYU4_9ACTN</name>
<keyword evidence="4" id="KW-1185">Reference proteome</keyword>
<evidence type="ECO:0000256" key="1">
    <source>
        <dbReference type="SAM" id="MobiDB-lite"/>
    </source>
</evidence>
<feature type="domain" description="Integrase catalytic" evidence="2">
    <location>
        <begin position="2"/>
        <end position="50"/>
    </location>
</feature>
<protein>
    <submittedName>
        <fullName evidence="3">Integrase core domain-containing protein</fullName>
    </submittedName>
</protein>
<dbReference type="RefSeq" id="WP_393177744.1">
    <property type="nucleotide sequence ID" value="NZ_JBICRM010000076.1"/>
</dbReference>
<dbReference type="EMBL" id="JBICRM010000076">
    <property type="protein sequence ID" value="MFG1711189.1"/>
    <property type="molecule type" value="Genomic_DNA"/>
</dbReference>
<evidence type="ECO:0000259" key="2">
    <source>
        <dbReference type="Pfam" id="PF13683"/>
    </source>
</evidence>
<organism evidence="3 4">
    <name type="scientific">Nonomuraea marmarensis</name>
    <dbReference type="NCBI Taxonomy" id="3351344"/>
    <lineage>
        <taxon>Bacteria</taxon>
        <taxon>Bacillati</taxon>
        <taxon>Actinomycetota</taxon>
        <taxon>Actinomycetes</taxon>
        <taxon>Streptosporangiales</taxon>
        <taxon>Streptosporangiaceae</taxon>
        <taxon>Nonomuraea</taxon>
    </lineage>
</organism>
<evidence type="ECO:0000313" key="4">
    <source>
        <dbReference type="Proteomes" id="UP001603978"/>
    </source>
</evidence>
<comment type="caution">
    <text evidence="3">The sequence shown here is derived from an EMBL/GenBank/DDBJ whole genome shotgun (WGS) entry which is preliminary data.</text>
</comment>
<feature type="region of interest" description="Disordered" evidence="1">
    <location>
        <begin position="40"/>
        <end position="62"/>
    </location>
</feature>
<sequence length="81" mass="9355">MAERWVGTVRRECTDRMLIVGQRHLRCVLGEYAVHYNTHRPHRGLDQEPPDGRGGPAPPGKVRVLRRDRFGDLIHEYVQVA</sequence>
<proteinExistence type="predicted"/>